<accession>A0A131ZZD0</accession>
<comment type="caution">
    <text evidence="1">The sequence shown here is derived from an EMBL/GenBank/DDBJ whole genome shotgun (WGS) entry which is preliminary data.</text>
</comment>
<dbReference type="AlphaFoldDB" id="A0A131ZZD0"/>
<evidence type="ECO:0000313" key="1">
    <source>
        <dbReference type="EMBL" id="KPM04044.1"/>
    </source>
</evidence>
<name>A0A131ZZD0_SARSC</name>
<reference evidence="1 2" key="1">
    <citation type="journal article" date="2015" name="Parasit. Vectors">
        <title>Draft genome of the scabies mite.</title>
        <authorList>
            <person name="Rider S.D.Jr."/>
            <person name="Morgan M.S."/>
            <person name="Arlian L.G."/>
        </authorList>
    </citation>
    <scope>NUCLEOTIDE SEQUENCE [LARGE SCALE GENOMIC DNA]</scope>
    <source>
        <strain evidence="1">Arlian Lab</strain>
    </source>
</reference>
<dbReference type="EMBL" id="JXLN01007138">
    <property type="protein sequence ID" value="KPM04044.1"/>
    <property type="molecule type" value="Genomic_DNA"/>
</dbReference>
<organism evidence="1 2">
    <name type="scientific">Sarcoptes scabiei</name>
    <name type="common">Itch mite</name>
    <name type="synonym">Acarus scabiei</name>
    <dbReference type="NCBI Taxonomy" id="52283"/>
    <lineage>
        <taxon>Eukaryota</taxon>
        <taxon>Metazoa</taxon>
        <taxon>Ecdysozoa</taxon>
        <taxon>Arthropoda</taxon>
        <taxon>Chelicerata</taxon>
        <taxon>Arachnida</taxon>
        <taxon>Acari</taxon>
        <taxon>Acariformes</taxon>
        <taxon>Sarcoptiformes</taxon>
        <taxon>Astigmata</taxon>
        <taxon>Psoroptidia</taxon>
        <taxon>Sarcoptoidea</taxon>
        <taxon>Sarcoptidae</taxon>
        <taxon>Sarcoptinae</taxon>
        <taxon>Sarcoptes</taxon>
    </lineage>
</organism>
<protein>
    <submittedName>
        <fullName evidence="1">Uncharacterized protein</fullName>
    </submittedName>
</protein>
<sequence>MNKKFIAEDKFLPNHSLKQSICDEEIDDIDNDVGSKDPDQNVNPNKMKLKSSGPKLIELISNLATKSSFRNRSIRKSDSDASTFYNRHNPLKRSQITESILANDLKQQRKCGKISSSISLFGSEIILLSDNECINENRNGKFVCGSRNEMRSRQSSFENNDSSMFSTNQIFPRPHVYLPNASIEESYHRSNSCQQLSLINGETDHFHNHLFVKHLNGENSSNSNNHLGCEFIRNAISCGGANLCFPTGRRRRF</sequence>
<dbReference type="OrthoDB" id="6369020at2759"/>
<proteinExistence type="predicted"/>
<dbReference type="Proteomes" id="UP000616769">
    <property type="component" value="Unassembled WGS sequence"/>
</dbReference>
<dbReference type="VEuPathDB" id="VectorBase:SSCA000742"/>
<evidence type="ECO:0000313" key="2">
    <source>
        <dbReference type="Proteomes" id="UP000616769"/>
    </source>
</evidence>
<gene>
    <name evidence="1" type="ORF">QR98_0024830</name>
</gene>